<dbReference type="AlphaFoldDB" id="A0A0G1SH76"/>
<gene>
    <name evidence="3" type="ORF">UX47_C0008G0017</name>
</gene>
<dbReference type="InterPro" id="IPR000086">
    <property type="entry name" value="NUDIX_hydrolase_dom"/>
</dbReference>
<accession>A0A0G1SH76</accession>
<keyword evidence="1" id="KW-0378">Hydrolase</keyword>
<evidence type="ECO:0000313" key="3">
    <source>
        <dbReference type="EMBL" id="KKU32660.1"/>
    </source>
</evidence>
<dbReference type="Proteomes" id="UP000034794">
    <property type="component" value="Unassembled WGS sequence"/>
</dbReference>
<name>A0A0G1SH76_9BACT</name>
<dbReference type="InterPro" id="IPR015797">
    <property type="entry name" value="NUDIX_hydrolase-like_dom_sf"/>
</dbReference>
<organism evidence="3 4">
    <name type="scientific">Candidatus Collierbacteria bacterium GW2011_GWA2_46_26</name>
    <dbReference type="NCBI Taxonomy" id="1618381"/>
    <lineage>
        <taxon>Bacteria</taxon>
        <taxon>Candidatus Collieribacteriota</taxon>
    </lineage>
</organism>
<dbReference type="EMBL" id="LCMI01000008">
    <property type="protein sequence ID" value="KKU32660.1"/>
    <property type="molecule type" value="Genomic_DNA"/>
</dbReference>
<feature type="domain" description="Nudix hydrolase" evidence="2">
    <location>
        <begin position="13"/>
        <end position="139"/>
    </location>
</feature>
<comment type="caution">
    <text evidence="3">The sequence shown here is derived from an EMBL/GenBank/DDBJ whole genome shotgun (WGS) entry which is preliminary data.</text>
</comment>
<dbReference type="Pfam" id="PF00293">
    <property type="entry name" value="NUDIX"/>
    <property type="match status" value="1"/>
</dbReference>
<dbReference type="GO" id="GO:0016787">
    <property type="term" value="F:hydrolase activity"/>
    <property type="evidence" value="ECO:0007669"/>
    <property type="project" value="UniProtKB-KW"/>
</dbReference>
<dbReference type="SUPFAM" id="SSF55811">
    <property type="entry name" value="Nudix"/>
    <property type="match status" value="1"/>
</dbReference>
<evidence type="ECO:0000256" key="1">
    <source>
        <dbReference type="ARBA" id="ARBA00022801"/>
    </source>
</evidence>
<dbReference type="PROSITE" id="PS51462">
    <property type="entry name" value="NUDIX"/>
    <property type="match status" value="1"/>
</dbReference>
<dbReference type="PROSITE" id="PS00893">
    <property type="entry name" value="NUDIX_BOX"/>
    <property type="match status" value="1"/>
</dbReference>
<reference evidence="3 4" key="1">
    <citation type="journal article" date="2015" name="Nature">
        <title>rRNA introns, odd ribosomes, and small enigmatic genomes across a large radiation of phyla.</title>
        <authorList>
            <person name="Brown C.T."/>
            <person name="Hug L.A."/>
            <person name="Thomas B.C."/>
            <person name="Sharon I."/>
            <person name="Castelle C.J."/>
            <person name="Singh A."/>
            <person name="Wilkins M.J."/>
            <person name="Williams K.H."/>
            <person name="Banfield J.F."/>
        </authorList>
    </citation>
    <scope>NUCLEOTIDE SEQUENCE [LARGE SCALE GENOMIC DNA]</scope>
</reference>
<protein>
    <recommendedName>
        <fullName evidence="2">Nudix hydrolase domain-containing protein</fullName>
    </recommendedName>
</protein>
<sequence>MLTDGIQTNMNNEKIVVVVRAVFKFDEKYLVIEQMNASRNDYLLFPGGHAKSNESLIATLDREIGEELNIKNFVAKELRFVKETVSPFDRNFEFFFECETEMKFNEIEIVQKEYTGYEKIKKCILKTEEELRDSSNFYPEMFFDPKKYQFLELDLVQYKNLFGLDRNIK</sequence>
<evidence type="ECO:0000313" key="4">
    <source>
        <dbReference type="Proteomes" id="UP000034794"/>
    </source>
</evidence>
<proteinExistence type="predicted"/>
<evidence type="ECO:0000259" key="2">
    <source>
        <dbReference type="PROSITE" id="PS51462"/>
    </source>
</evidence>
<dbReference type="Gene3D" id="3.90.79.10">
    <property type="entry name" value="Nucleoside Triphosphate Pyrophosphohydrolase"/>
    <property type="match status" value="1"/>
</dbReference>
<dbReference type="InterPro" id="IPR020084">
    <property type="entry name" value="NUDIX_hydrolase_CS"/>
</dbReference>